<feature type="domain" description="HPr" evidence="4">
    <location>
        <begin position="1"/>
        <end position="84"/>
    </location>
</feature>
<evidence type="ECO:0000256" key="2">
    <source>
        <dbReference type="ARBA" id="ARBA00022597"/>
    </source>
</evidence>
<dbReference type="SUPFAM" id="SSF55804">
    <property type="entry name" value="Phoshotransferase/anion transport protein"/>
    <property type="match status" value="1"/>
</dbReference>
<dbReference type="RefSeq" id="WP_269597299.1">
    <property type="nucleotide sequence ID" value="NZ_CP114584.1"/>
</dbReference>
<name>A0ABY7L9K8_9GAMM</name>
<dbReference type="PROSITE" id="PS51350">
    <property type="entry name" value="PTS_HPR_DOM"/>
    <property type="match status" value="1"/>
</dbReference>
<keyword evidence="1" id="KW-0597">Phosphoprotein</keyword>
<feature type="domain" description="PTS EIIA type-2" evidence="3">
    <location>
        <begin position="94"/>
        <end position="235"/>
    </location>
</feature>
<organism evidence="5 6">
    <name type="scientific">Salinivibrio proteolyticus</name>
    <dbReference type="NCBI Taxonomy" id="334715"/>
    <lineage>
        <taxon>Bacteria</taxon>
        <taxon>Pseudomonadati</taxon>
        <taxon>Pseudomonadota</taxon>
        <taxon>Gammaproteobacteria</taxon>
        <taxon>Vibrionales</taxon>
        <taxon>Vibrionaceae</taxon>
        <taxon>Salinivibrio</taxon>
    </lineage>
</organism>
<sequence>MSWQARELARLCSLFKSHSTFVNIRKGREVSCTETLSILATGTRPNDVCLLLIEGDDAELMCLVLAEYTSKHWHLLSTSAFAASASRQSVPPFNVANSTIQLKSLQAQSTQYDTLLREIANLVAPANILEQTCAAFQRREAQSSTYIDDHIALPHIIDTSIVYPTIVLTRCQQPIIWSNDKSVVLCIAIALPSQSERETLRAISQLSRHLSSSAFRQWLTHCDDAPTQLTLLGAVLDQD</sequence>
<evidence type="ECO:0000259" key="4">
    <source>
        <dbReference type="PROSITE" id="PS51350"/>
    </source>
</evidence>
<keyword evidence="2 5" id="KW-0813">Transport</keyword>
<dbReference type="Gene3D" id="3.40.930.10">
    <property type="entry name" value="Mannitol-specific EII, Chain A"/>
    <property type="match status" value="1"/>
</dbReference>
<evidence type="ECO:0000313" key="5">
    <source>
        <dbReference type="EMBL" id="WBA13939.1"/>
    </source>
</evidence>
<dbReference type="PROSITE" id="PS51094">
    <property type="entry name" value="PTS_EIIA_TYPE_2"/>
    <property type="match status" value="1"/>
</dbReference>
<dbReference type="InterPro" id="IPR000032">
    <property type="entry name" value="HPr-like"/>
</dbReference>
<evidence type="ECO:0000256" key="1">
    <source>
        <dbReference type="ARBA" id="ARBA00022553"/>
    </source>
</evidence>
<keyword evidence="6" id="KW-1185">Reference proteome</keyword>
<protein>
    <submittedName>
        <fullName evidence="5">PTS sugar transporter subunit IIA</fullName>
    </submittedName>
</protein>
<dbReference type="InterPro" id="IPR002178">
    <property type="entry name" value="PTS_EIIA_type-2_dom"/>
</dbReference>
<gene>
    <name evidence="5" type="ORF">N7E60_09375</name>
</gene>
<dbReference type="InterPro" id="IPR016152">
    <property type="entry name" value="PTrfase/Anion_transptr"/>
</dbReference>
<dbReference type="EMBL" id="CP114584">
    <property type="protein sequence ID" value="WBA13939.1"/>
    <property type="molecule type" value="Genomic_DNA"/>
</dbReference>
<dbReference type="PANTHER" id="PTHR47738:SF1">
    <property type="entry name" value="NITROGEN REGULATORY PROTEIN"/>
    <property type="match status" value="1"/>
</dbReference>
<accession>A0ABY7L9K8</accession>
<evidence type="ECO:0000313" key="6">
    <source>
        <dbReference type="Proteomes" id="UP001164676"/>
    </source>
</evidence>
<dbReference type="PANTHER" id="PTHR47738">
    <property type="entry name" value="PTS SYSTEM FRUCTOSE-LIKE EIIA COMPONENT-RELATED"/>
    <property type="match status" value="1"/>
</dbReference>
<reference evidence="5" key="1">
    <citation type="submission" date="2022-09" db="EMBL/GenBank/DDBJ databases">
        <authorList>
            <person name="Li Z.-J."/>
        </authorList>
    </citation>
    <scope>NUCLEOTIDE SEQUENCE</scope>
    <source>
        <strain evidence="5">TGB10</strain>
    </source>
</reference>
<dbReference type="InterPro" id="IPR035895">
    <property type="entry name" value="HPr-like_sf"/>
</dbReference>
<evidence type="ECO:0000259" key="3">
    <source>
        <dbReference type="PROSITE" id="PS51094"/>
    </source>
</evidence>
<dbReference type="SUPFAM" id="SSF55594">
    <property type="entry name" value="HPr-like"/>
    <property type="match status" value="1"/>
</dbReference>
<dbReference type="Pfam" id="PF00359">
    <property type="entry name" value="PTS_EIIA_2"/>
    <property type="match status" value="1"/>
</dbReference>
<dbReference type="InterPro" id="IPR051541">
    <property type="entry name" value="PTS_SugarTrans_NitroReg"/>
</dbReference>
<keyword evidence="2 5" id="KW-0762">Sugar transport</keyword>
<proteinExistence type="predicted"/>
<dbReference type="Proteomes" id="UP001164676">
    <property type="component" value="Chromosome"/>
</dbReference>